<evidence type="ECO:0000313" key="2">
    <source>
        <dbReference type="Proteomes" id="UP001590951"/>
    </source>
</evidence>
<accession>A0ABR4AZA2</accession>
<reference evidence="1 2" key="1">
    <citation type="submission" date="2024-09" db="EMBL/GenBank/DDBJ databases">
        <title>Rethinking Asexuality: The Enigmatic Case of Functional Sexual Genes in Lepraria (Stereocaulaceae).</title>
        <authorList>
            <person name="Doellman M."/>
            <person name="Sun Y."/>
            <person name="Barcenas-Pena A."/>
            <person name="Lumbsch H.T."/>
            <person name="Grewe F."/>
        </authorList>
    </citation>
    <scope>NUCLEOTIDE SEQUENCE [LARGE SCALE GENOMIC DNA]</scope>
    <source>
        <strain evidence="1 2">Grewe 0041</strain>
    </source>
</reference>
<gene>
    <name evidence="1" type="ORF">ABVK25_008729</name>
</gene>
<dbReference type="EMBL" id="JBHFEH010000040">
    <property type="protein sequence ID" value="KAL2050983.1"/>
    <property type="molecule type" value="Genomic_DNA"/>
</dbReference>
<sequence>MHAHADSCGYTDYIDKYLIFPPRGPFPTPRNDSFECNVWGSVAAAALDINPCFNVYHILDTRRSQQQWLFPARGHRVFQPQRCASCHPYARWNNLGAMLCKPLRGLN</sequence>
<organism evidence="1 2">
    <name type="scientific">Lepraria finkii</name>
    <dbReference type="NCBI Taxonomy" id="1340010"/>
    <lineage>
        <taxon>Eukaryota</taxon>
        <taxon>Fungi</taxon>
        <taxon>Dikarya</taxon>
        <taxon>Ascomycota</taxon>
        <taxon>Pezizomycotina</taxon>
        <taxon>Lecanoromycetes</taxon>
        <taxon>OSLEUM clade</taxon>
        <taxon>Lecanoromycetidae</taxon>
        <taxon>Lecanorales</taxon>
        <taxon>Lecanorineae</taxon>
        <taxon>Stereocaulaceae</taxon>
        <taxon>Lepraria</taxon>
    </lineage>
</organism>
<proteinExistence type="predicted"/>
<dbReference type="Proteomes" id="UP001590951">
    <property type="component" value="Unassembled WGS sequence"/>
</dbReference>
<evidence type="ECO:0000313" key="1">
    <source>
        <dbReference type="EMBL" id="KAL2050983.1"/>
    </source>
</evidence>
<protein>
    <submittedName>
        <fullName evidence="1">Uncharacterized protein</fullName>
    </submittedName>
</protein>
<keyword evidence="2" id="KW-1185">Reference proteome</keyword>
<comment type="caution">
    <text evidence="1">The sequence shown here is derived from an EMBL/GenBank/DDBJ whole genome shotgun (WGS) entry which is preliminary data.</text>
</comment>
<name>A0ABR4AZA2_9LECA</name>